<comment type="pathway">
    <text evidence="5">Amino-acid degradation; L-histidine degradation into L-glutamate; L-glutamate from N-formimidoyl-L-glutamate (hydrolase route): step 1/1.</text>
</comment>
<dbReference type="PROSITE" id="PS51409">
    <property type="entry name" value="ARGINASE_2"/>
    <property type="match status" value="1"/>
</dbReference>
<dbReference type="UniPathway" id="UPA00379">
    <property type="reaction ID" value="UER00552"/>
</dbReference>
<comment type="similarity">
    <text evidence="5 7 8">Belongs to the arginase family.</text>
</comment>
<keyword evidence="10" id="KW-1185">Reference proteome</keyword>
<keyword evidence="2 5" id="KW-0378">Hydrolase</keyword>
<dbReference type="CDD" id="cd09988">
    <property type="entry name" value="Formimidoylglutamase"/>
    <property type="match status" value="1"/>
</dbReference>
<comment type="catalytic activity">
    <reaction evidence="5">
        <text>N-formimidoyl-L-glutamate + H2O = formamide + L-glutamate</text>
        <dbReference type="Rhea" id="RHEA:22492"/>
        <dbReference type="ChEBI" id="CHEBI:15377"/>
        <dbReference type="ChEBI" id="CHEBI:16397"/>
        <dbReference type="ChEBI" id="CHEBI:29985"/>
        <dbReference type="ChEBI" id="CHEBI:58928"/>
        <dbReference type="EC" id="3.5.3.8"/>
    </reaction>
</comment>
<evidence type="ECO:0000313" key="10">
    <source>
        <dbReference type="Proteomes" id="UP000235616"/>
    </source>
</evidence>
<dbReference type="Gene3D" id="3.40.800.10">
    <property type="entry name" value="Ureohydrolase domain"/>
    <property type="match status" value="1"/>
</dbReference>
<name>A0A2N7VZW0_9BURK</name>
<dbReference type="EMBL" id="PNYA01000003">
    <property type="protein sequence ID" value="PMS22709.1"/>
    <property type="molecule type" value="Genomic_DNA"/>
</dbReference>
<dbReference type="RefSeq" id="WP_102644296.1">
    <property type="nucleotide sequence ID" value="NZ_PNYA01000003.1"/>
</dbReference>
<keyword evidence="1 5" id="KW-0479">Metal-binding</keyword>
<evidence type="ECO:0000256" key="6">
    <source>
        <dbReference type="NCBIfam" id="TIGR01227"/>
    </source>
</evidence>
<dbReference type="PANTHER" id="PTHR11358:SF35">
    <property type="entry name" value="FORMIMIDOYLGLUTAMASE"/>
    <property type="match status" value="1"/>
</dbReference>
<evidence type="ECO:0000256" key="4">
    <source>
        <dbReference type="ARBA" id="ARBA00023211"/>
    </source>
</evidence>
<evidence type="ECO:0000256" key="2">
    <source>
        <dbReference type="ARBA" id="ARBA00022801"/>
    </source>
</evidence>
<gene>
    <name evidence="5" type="primary">hutG</name>
    <name evidence="9" type="ORF">C0Z18_05245</name>
</gene>
<organism evidence="9 10">
    <name type="scientific">Trinickia dabaoshanensis</name>
    <dbReference type="NCBI Taxonomy" id="564714"/>
    <lineage>
        <taxon>Bacteria</taxon>
        <taxon>Pseudomonadati</taxon>
        <taxon>Pseudomonadota</taxon>
        <taxon>Betaproteobacteria</taxon>
        <taxon>Burkholderiales</taxon>
        <taxon>Burkholderiaceae</taxon>
        <taxon>Trinickia</taxon>
    </lineage>
</organism>
<dbReference type="PROSITE" id="PS01053">
    <property type="entry name" value="ARGINASE_1"/>
    <property type="match status" value="1"/>
</dbReference>
<dbReference type="Pfam" id="PF00491">
    <property type="entry name" value="Arginase"/>
    <property type="match status" value="1"/>
</dbReference>
<feature type="binding site" evidence="5">
    <location>
        <position position="125"/>
    </location>
    <ligand>
        <name>Mn(2+)</name>
        <dbReference type="ChEBI" id="CHEBI:29035"/>
        <label>1</label>
    </ligand>
</feature>
<evidence type="ECO:0000256" key="5">
    <source>
        <dbReference type="HAMAP-Rule" id="MF_00737"/>
    </source>
</evidence>
<dbReference type="PANTHER" id="PTHR11358">
    <property type="entry name" value="ARGINASE/AGMATINASE"/>
    <property type="match status" value="1"/>
</dbReference>
<comment type="cofactor">
    <cofactor evidence="5">
        <name>Mn(2+)</name>
        <dbReference type="ChEBI" id="CHEBI:29035"/>
    </cofactor>
    <text evidence="5">Binds 2 manganese ions per subunit.</text>
</comment>
<sequence>MSVALDPSVWTGRRDAGERGDTARVFEYVRPYDGVSPVCGGSVLIGFACDEGVRRNQGRIGAAHGPRALRRALAGLPAHRIGACFDGGDIVCEGADLEGAQAALGKRVHRVLAQGGRPIVLGGGHELAWGTYSGLRAWLDERASACAAEPSRLLVVNLDAHFDLRTTRPGNSGTPFDQIARDCERRAAALTYACFGVNDLANTRALFERAGEIGAYYVLDADMQERHLGERLEQLDRLIGAADDVYLTIDLDVLPAGSAPGVSAPAALGVPPAVIEAMVMRVGASPKLRVADIAEYNPQYDQDNRTARLAARLVHRLLSSGEPGGASASAS</sequence>
<dbReference type="InterPro" id="IPR020855">
    <property type="entry name" value="Ureohydrolase_Mn_BS"/>
</dbReference>
<dbReference type="GO" id="GO:0030145">
    <property type="term" value="F:manganese ion binding"/>
    <property type="evidence" value="ECO:0007669"/>
    <property type="project" value="UniProtKB-UniRule"/>
</dbReference>
<dbReference type="HAMAP" id="MF_00737">
    <property type="entry name" value="Formimidoylglutam"/>
    <property type="match status" value="1"/>
</dbReference>
<feature type="binding site" evidence="5">
    <location>
        <position position="163"/>
    </location>
    <ligand>
        <name>Mn(2+)</name>
        <dbReference type="ChEBI" id="CHEBI:29035"/>
        <label>1</label>
    </ligand>
</feature>
<reference evidence="9 10" key="1">
    <citation type="submission" date="2018-01" db="EMBL/GenBank/DDBJ databases">
        <title>Whole genome analyses suggest that Burkholderia sensu lato contains two further novel genera in the rhizoxinica-symbiotica group Mycetohabitans gen. nov., and Trinickia gen. nov.: implications for the evolution of diazotrophy and nodulation in the Burkholderiaceae.</title>
        <authorList>
            <person name="Estrada-de los Santos P."/>
            <person name="Palmer M."/>
            <person name="Chavez-Ramirez B."/>
            <person name="Beukes C."/>
            <person name="Steenkamp E.T."/>
            <person name="Hirsch A.M."/>
            <person name="Manyaka P."/>
            <person name="Maluk M."/>
            <person name="Lafos M."/>
            <person name="Crook M."/>
            <person name="Gross E."/>
            <person name="Simon M.F."/>
            <person name="Bueno dos Reis Junior F."/>
            <person name="Poole P.S."/>
            <person name="Venter S.N."/>
            <person name="James E.K."/>
        </authorList>
    </citation>
    <scope>NUCLEOTIDE SEQUENCE [LARGE SCALE GENOMIC DNA]</scope>
    <source>
        <strain evidence="9 10">GIMN1.004</strain>
    </source>
</reference>
<evidence type="ECO:0000256" key="1">
    <source>
        <dbReference type="ARBA" id="ARBA00022723"/>
    </source>
</evidence>
<feature type="binding site" evidence="5">
    <location>
        <position position="159"/>
    </location>
    <ligand>
        <name>Mn(2+)</name>
        <dbReference type="ChEBI" id="CHEBI:29035"/>
        <label>2</label>
    </ligand>
</feature>
<dbReference type="InterPro" id="IPR005923">
    <property type="entry name" value="HutG"/>
</dbReference>
<comment type="caution">
    <text evidence="9">The sequence shown here is derived from an EMBL/GenBank/DDBJ whole genome shotgun (WGS) entry which is preliminary data.</text>
</comment>
<comment type="function">
    <text evidence="5">Catalyzes the conversion of N-formimidoyl-L-glutamate to L-glutamate and formamide.</text>
</comment>
<feature type="binding site" evidence="5">
    <location>
        <position position="159"/>
    </location>
    <ligand>
        <name>Mn(2+)</name>
        <dbReference type="ChEBI" id="CHEBI:29035"/>
        <label>1</label>
    </ligand>
</feature>
<dbReference type="Proteomes" id="UP000235616">
    <property type="component" value="Unassembled WGS sequence"/>
</dbReference>
<dbReference type="GO" id="GO:0033389">
    <property type="term" value="P:putrescine biosynthetic process from arginine, via agmatine"/>
    <property type="evidence" value="ECO:0007669"/>
    <property type="project" value="TreeGrafter"/>
</dbReference>
<dbReference type="OrthoDB" id="9789727at2"/>
<feature type="binding site" evidence="5">
    <location>
        <position position="250"/>
    </location>
    <ligand>
        <name>Mn(2+)</name>
        <dbReference type="ChEBI" id="CHEBI:29035"/>
        <label>1</label>
    </ligand>
</feature>
<dbReference type="GO" id="GO:0019556">
    <property type="term" value="P:L-histidine catabolic process to glutamate and formamide"/>
    <property type="evidence" value="ECO:0007669"/>
    <property type="project" value="UniProtKB-UniRule"/>
</dbReference>
<proteinExistence type="inferred from homology"/>
<accession>A0A2N7VZW0</accession>
<dbReference type="EC" id="3.5.3.8" evidence="5 6"/>
<dbReference type="GO" id="GO:0050415">
    <property type="term" value="F:formimidoylglutamase activity"/>
    <property type="evidence" value="ECO:0007669"/>
    <property type="project" value="UniProtKB-UniRule"/>
</dbReference>
<evidence type="ECO:0000256" key="7">
    <source>
        <dbReference type="PROSITE-ProRule" id="PRU00742"/>
    </source>
</evidence>
<dbReference type="InterPro" id="IPR006035">
    <property type="entry name" value="Ureohydrolase"/>
</dbReference>
<keyword evidence="4 5" id="KW-0464">Manganese</keyword>
<evidence type="ECO:0000313" key="9">
    <source>
        <dbReference type="EMBL" id="PMS22709.1"/>
    </source>
</evidence>
<dbReference type="GO" id="GO:0019557">
    <property type="term" value="P:L-histidine catabolic process to glutamate and formate"/>
    <property type="evidence" value="ECO:0007669"/>
    <property type="project" value="UniProtKB-UniPathway"/>
</dbReference>
<feature type="binding site" evidence="5">
    <location>
        <position position="252"/>
    </location>
    <ligand>
        <name>Mn(2+)</name>
        <dbReference type="ChEBI" id="CHEBI:29035"/>
        <label>2</label>
    </ligand>
</feature>
<protein>
    <recommendedName>
        <fullName evidence="5 6">Formimidoylglutamase</fullName>
        <ecNumber evidence="5 6">3.5.3.8</ecNumber>
    </recommendedName>
    <alternativeName>
        <fullName evidence="5">Formiminoglutamase</fullName>
    </alternativeName>
    <alternativeName>
        <fullName evidence="5">Formiminoglutamate hydrolase</fullName>
    </alternativeName>
</protein>
<dbReference type="InterPro" id="IPR023696">
    <property type="entry name" value="Ureohydrolase_dom_sf"/>
</dbReference>
<dbReference type="NCBIfam" id="TIGR01227">
    <property type="entry name" value="hutG"/>
    <property type="match status" value="1"/>
</dbReference>
<keyword evidence="3 5" id="KW-0369">Histidine metabolism</keyword>
<feature type="binding site" evidence="5">
    <location>
        <position position="161"/>
    </location>
    <ligand>
        <name>Mn(2+)</name>
        <dbReference type="ChEBI" id="CHEBI:29035"/>
        <label>2</label>
    </ligand>
</feature>
<dbReference type="GO" id="GO:0008783">
    <property type="term" value="F:agmatinase activity"/>
    <property type="evidence" value="ECO:0007669"/>
    <property type="project" value="TreeGrafter"/>
</dbReference>
<dbReference type="SUPFAM" id="SSF52768">
    <property type="entry name" value="Arginase/deacetylase"/>
    <property type="match status" value="1"/>
</dbReference>
<feature type="binding site" evidence="5">
    <location>
        <position position="250"/>
    </location>
    <ligand>
        <name>Mn(2+)</name>
        <dbReference type="ChEBI" id="CHEBI:29035"/>
        <label>2</label>
    </ligand>
</feature>
<dbReference type="AlphaFoldDB" id="A0A2N7VZW0"/>
<evidence type="ECO:0000256" key="3">
    <source>
        <dbReference type="ARBA" id="ARBA00022808"/>
    </source>
</evidence>
<evidence type="ECO:0000256" key="8">
    <source>
        <dbReference type="RuleBase" id="RU003684"/>
    </source>
</evidence>